<proteinExistence type="predicted"/>
<evidence type="ECO:0000256" key="2">
    <source>
        <dbReference type="SAM" id="Phobius"/>
    </source>
</evidence>
<sequence>MRPDQLGGYQQGPPAAPPGPAPGPASAILPARWPTVVVTLFLGLFGMIPAALAGARAQELGHGAGRYWKAFGIAFVAQLLVLGLLVAALLGGIYRALIDLTGRGSGSGGVAVSSSAPVVPTAPVVSTTSSASQTTAASAASTSSAPTPSPTPSSSAVTSLPSGSWITVLDSLPKSQHAESEARARANALRGSAAVQVVDSDRIAGLNAGYWALAVTGRSSRDQAAAVCGSFGRAVGGQCYPRQVG</sequence>
<feature type="transmembrane region" description="Helical" evidence="2">
    <location>
        <begin position="67"/>
        <end position="94"/>
    </location>
</feature>
<keyword evidence="2" id="KW-0812">Transmembrane</keyword>
<feature type="region of interest" description="Disordered" evidence="1">
    <location>
        <begin position="137"/>
        <end position="160"/>
    </location>
</feature>
<comment type="caution">
    <text evidence="3">The sequence shown here is derived from an EMBL/GenBank/DDBJ whole genome shotgun (WGS) entry which is preliminary data.</text>
</comment>
<dbReference type="AlphaFoldDB" id="A0A255GWR0"/>
<evidence type="ECO:0000313" key="4">
    <source>
        <dbReference type="Proteomes" id="UP000216311"/>
    </source>
</evidence>
<feature type="compositionally biased region" description="Pro residues" evidence="1">
    <location>
        <begin position="14"/>
        <end position="23"/>
    </location>
</feature>
<evidence type="ECO:0000256" key="1">
    <source>
        <dbReference type="SAM" id="MobiDB-lite"/>
    </source>
</evidence>
<keyword evidence="4" id="KW-1185">Reference proteome</keyword>
<name>A0A255GWR0_9ACTN</name>
<protein>
    <recommendedName>
        <fullName evidence="5">SPOR domain-containing protein</fullName>
    </recommendedName>
</protein>
<dbReference type="EMBL" id="NMVQ01000034">
    <property type="protein sequence ID" value="OYO19386.1"/>
    <property type="molecule type" value="Genomic_DNA"/>
</dbReference>
<gene>
    <name evidence="3" type="ORF">CGZ93_13585</name>
</gene>
<keyword evidence="2" id="KW-0472">Membrane</keyword>
<evidence type="ECO:0000313" key="3">
    <source>
        <dbReference type="EMBL" id="OYO19386.1"/>
    </source>
</evidence>
<organism evidence="3 4">
    <name type="scientific">Enemella dayhoffiae</name>
    <dbReference type="NCBI Taxonomy" id="2016507"/>
    <lineage>
        <taxon>Bacteria</taxon>
        <taxon>Bacillati</taxon>
        <taxon>Actinomycetota</taxon>
        <taxon>Actinomycetes</taxon>
        <taxon>Propionibacteriales</taxon>
        <taxon>Propionibacteriaceae</taxon>
        <taxon>Enemella</taxon>
    </lineage>
</organism>
<accession>A0A255GWR0</accession>
<keyword evidence="2" id="KW-1133">Transmembrane helix</keyword>
<evidence type="ECO:0008006" key="5">
    <source>
        <dbReference type="Google" id="ProtNLM"/>
    </source>
</evidence>
<feature type="region of interest" description="Disordered" evidence="1">
    <location>
        <begin position="1"/>
        <end position="23"/>
    </location>
</feature>
<reference evidence="3 4" key="1">
    <citation type="submission" date="2017-07" db="EMBL/GenBank/DDBJ databases">
        <title>Draft whole genome sequences of clinical Proprionibacteriaceae strains.</title>
        <authorList>
            <person name="Bernier A.-M."/>
            <person name="Bernard K."/>
            <person name="Domingo M.-C."/>
        </authorList>
    </citation>
    <scope>NUCLEOTIDE SEQUENCE [LARGE SCALE GENOMIC DNA]</scope>
    <source>
        <strain evidence="3 4">NML 130396</strain>
    </source>
</reference>
<feature type="transmembrane region" description="Helical" evidence="2">
    <location>
        <begin position="33"/>
        <end position="55"/>
    </location>
</feature>
<dbReference type="Proteomes" id="UP000216311">
    <property type="component" value="Unassembled WGS sequence"/>
</dbReference>